<dbReference type="Proteomes" id="UP001164250">
    <property type="component" value="Chromosome 8"/>
</dbReference>
<evidence type="ECO:0000313" key="1">
    <source>
        <dbReference type="EMBL" id="KAJ0090475.1"/>
    </source>
</evidence>
<evidence type="ECO:0000313" key="2">
    <source>
        <dbReference type="Proteomes" id="UP001164250"/>
    </source>
</evidence>
<sequence length="142" mass="16220">MLRPQGNHTEKSIEKKDDWLKEMNNALMVVASLIATVTFQVGLNPPASVWQDTRKPSHLHHIYHMAGESITAYTYSLHFNLFFAFNTMAFVASLCIILLLVSGLPYCKRRLFTWILMVILWVAITAITFAYIFSLICIRGPN</sequence>
<keyword evidence="2" id="KW-1185">Reference proteome</keyword>
<reference evidence="2" key="1">
    <citation type="journal article" date="2023" name="G3 (Bethesda)">
        <title>Genome assembly and association tests identify interacting loci associated with vigor, precocity, and sex in interspecific pistachio rootstocks.</title>
        <authorList>
            <person name="Palmer W."/>
            <person name="Jacygrad E."/>
            <person name="Sagayaradj S."/>
            <person name="Cavanaugh K."/>
            <person name="Han R."/>
            <person name="Bertier L."/>
            <person name="Beede B."/>
            <person name="Kafkas S."/>
            <person name="Golino D."/>
            <person name="Preece J."/>
            <person name="Michelmore R."/>
        </authorList>
    </citation>
    <scope>NUCLEOTIDE SEQUENCE [LARGE SCALE GENOMIC DNA]</scope>
</reference>
<gene>
    <name evidence="1" type="ORF">Patl1_14530</name>
</gene>
<protein>
    <submittedName>
        <fullName evidence="1">Uncharacterized protein</fullName>
    </submittedName>
</protein>
<accession>A0ACC1AUY0</accession>
<proteinExistence type="predicted"/>
<comment type="caution">
    <text evidence="1">The sequence shown here is derived from an EMBL/GenBank/DDBJ whole genome shotgun (WGS) entry which is preliminary data.</text>
</comment>
<name>A0ACC1AUY0_9ROSI</name>
<organism evidence="1 2">
    <name type="scientific">Pistacia atlantica</name>
    <dbReference type="NCBI Taxonomy" id="434234"/>
    <lineage>
        <taxon>Eukaryota</taxon>
        <taxon>Viridiplantae</taxon>
        <taxon>Streptophyta</taxon>
        <taxon>Embryophyta</taxon>
        <taxon>Tracheophyta</taxon>
        <taxon>Spermatophyta</taxon>
        <taxon>Magnoliopsida</taxon>
        <taxon>eudicotyledons</taxon>
        <taxon>Gunneridae</taxon>
        <taxon>Pentapetalae</taxon>
        <taxon>rosids</taxon>
        <taxon>malvids</taxon>
        <taxon>Sapindales</taxon>
        <taxon>Anacardiaceae</taxon>
        <taxon>Pistacia</taxon>
    </lineage>
</organism>
<dbReference type="EMBL" id="CM047904">
    <property type="protein sequence ID" value="KAJ0090475.1"/>
    <property type="molecule type" value="Genomic_DNA"/>
</dbReference>